<dbReference type="AlphaFoldDB" id="A0A4V2F7L5"/>
<evidence type="ECO:0000313" key="1">
    <source>
        <dbReference type="EMBL" id="RZT00240.1"/>
    </source>
</evidence>
<sequence>MKNTKAIAIIFMLLIIGSCKNEPYKSNLKLTEHLPDFTSKMTENDTIKIFAVLNMEWWVRRDELIVTKRNNEIRLQTIIKEDTTFQMKNEMRTNVLPEITISNSNHTFEQHFLNKIERTKDKKLRQYIYKIISPNDTLIFYTDGLSDKGGEVREYYKFMNQYYPAEKEFRFPEVKIEEVDDFTF</sequence>
<name>A0A4V2F7L5_9FLAO</name>
<protein>
    <submittedName>
        <fullName evidence="1">Uncharacterized protein</fullName>
    </submittedName>
</protein>
<dbReference type="RefSeq" id="WP_130286027.1">
    <property type="nucleotide sequence ID" value="NZ_SGXE01000001.1"/>
</dbReference>
<evidence type="ECO:0000313" key="2">
    <source>
        <dbReference type="Proteomes" id="UP000292262"/>
    </source>
</evidence>
<reference evidence="1 2" key="1">
    <citation type="submission" date="2019-02" db="EMBL/GenBank/DDBJ databases">
        <title>Genomic Encyclopedia of Type Strains, Phase IV (KMG-IV): sequencing the most valuable type-strain genomes for metagenomic binning, comparative biology and taxonomic classification.</title>
        <authorList>
            <person name="Goeker M."/>
        </authorList>
    </citation>
    <scope>NUCLEOTIDE SEQUENCE [LARGE SCALE GENOMIC DNA]</scope>
    <source>
        <strain evidence="1 2">DSM 17196</strain>
    </source>
</reference>
<accession>A0A4V2F7L5</accession>
<dbReference type="PROSITE" id="PS51257">
    <property type="entry name" value="PROKAR_LIPOPROTEIN"/>
    <property type="match status" value="1"/>
</dbReference>
<dbReference type="EMBL" id="SGXE01000001">
    <property type="protein sequence ID" value="RZT00240.1"/>
    <property type="molecule type" value="Genomic_DNA"/>
</dbReference>
<gene>
    <name evidence="1" type="ORF">EV197_1476</name>
</gene>
<organism evidence="1 2">
    <name type="scientific">Aquimarina brevivitae</name>
    <dbReference type="NCBI Taxonomy" id="323412"/>
    <lineage>
        <taxon>Bacteria</taxon>
        <taxon>Pseudomonadati</taxon>
        <taxon>Bacteroidota</taxon>
        <taxon>Flavobacteriia</taxon>
        <taxon>Flavobacteriales</taxon>
        <taxon>Flavobacteriaceae</taxon>
        <taxon>Aquimarina</taxon>
    </lineage>
</organism>
<dbReference type="Proteomes" id="UP000292262">
    <property type="component" value="Unassembled WGS sequence"/>
</dbReference>
<proteinExistence type="predicted"/>
<dbReference type="OrthoDB" id="1162594at2"/>
<keyword evidence="2" id="KW-1185">Reference proteome</keyword>
<comment type="caution">
    <text evidence="1">The sequence shown here is derived from an EMBL/GenBank/DDBJ whole genome shotgun (WGS) entry which is preliminary data.</text>
</comment>